<evidence type="ECO:0000256" key="1">
    <source>
        <dbReference type="SAM" id="MobiDB-lite"/>
    </source>
</evidence>
<dbReference type="PANTHER" id="PTHR28206:SF1">
    <property type="entry name" value="NUCLEOPORIN POM152"/>
    <property type="match status" value="1"/>
</dbReference>
<dbReference type="InterPro" id="IPR037701">
    <property type="entry name" value="Pom152"/>
</dbReference>
<feature type="region of interest" description="Disordered" evidence="1">
    <location>
        <begin position="1"/>
        <end position="47"/>
    </location>
</feature>
<dbReference type="Pfam" id="PF24527">
    <property type="entry name" value="Ig-like_Pom152_9"/>
    <property type="match status" value="1"/>
</dbReference>
<feature type="domain" description="Nucleoporin POM152 ninth Ig-like" evidence="6">
    <location>
        <begin position="1087"/>
        <end position="1164"/>
    </location>
</feature>
<dbReference type="InterPro" id="IPR056544">
    <property type="entry name" value="Ig_POM152"/>
</dbReference>
<feature type="domain" description="Nucleoporin POM152 immunoglobulin-like" evidence="2">
    <location>
        <begin position="566"/>
        <end position="670"/>
    </location>
</feature>
<dbReference type="GO" id="GO:0017056">
    <property type="term" value="F:structural constituent of nuclear pore"/>
    <property type="evidence" value="ECO:0007669"/>
    <property type="project" value="InterPro"/>
</dbReference>
<accession>A0A164ZB03</accession>
<evidence type="ECO:0000259" key="5">
    <source>
        <dbReference type="Pfam" id="PF24519"/>
    </source>
</evidence>
<evidence type="ECO:0000313" key="8">
    <source>
        <dbReference type="Proteomes" id="UP000076632"/>
    </source>
</evidence>
<dbReference type="EMBL" id="KV407469">
    <property type="protein sequence ID" value="KZF18884.1"/>
    <property type="molecule type" value="Genomic_DNA"/>
</dbReference>
<dbReference type="STRING" id="1328760.A0A164ZB03"/>
<protein>
    <recommendedName>
        <fullName evidence="9">Nucleoporin Pom152</fullName>
    </recommendedName>
</protein>
<dbReference type="InterPro" id="IPR056543">
    <property type="entry name" value="Ig-like_POM152_9th"/>
</dbReference>
<feature type="domain" description="Nucleoporin POM152 immunoglobulin-like" evidence="2">
    <location>
        <begin position="887"/>
        <end position="976"/>
    </location>
</feature>
<evidence type="ECO:0008006" key="9">
    <source>
        <dbReference type="Google" id="ProtNLM"/>
    </source>
</evidence>
<evidence type="ECO:0000313" key="7">
    <source>
        <dbReference type="EMBL" id="KZF18884.1"/>
    </source>
</evidence>
<feature type="domain" description="Nucleoporin POM152 Ig-like" evidence="4">
    <location>
        <begin position="458"/>
        <end position="560"/>
    </location>
</feature>
<proteinExistence type="predicted"/>
<organism evidence="7 8">
    <name type="scientific">Xylona heveae (strain CBS 132557 / TC161)</name>
    <dbReference type="NCBI Taxonomy" id="1328760"/>
    <lineage>
        <taxon>Eukaryota</taxon>
        <taxon>Fungi</taxon>
        <taxon>Dikarya</taxon>
        <taxon>Ascomycota</taxon>
        <taxon>Pezizomycotina</taxon>
        <taxon>Xylonomycetes</taxon>
        <taxon>Xylonales</taxon>
        <taxon>Xylonaceae</taxon>
        <taxon>Xylona</taxon>
    </lineage>
</organism>
<feature type="domain" description="Nucleoporin POM152 first Ig-like" evidence="5">
    <location>
        <begin position="206"/>
        <end position="315"/>
    </location>
</feature>
<feature type="domain" description="Nucleoporin POM152 N-terminal transmembrane" evidence="3">
    <location>
        <begin position="70"/>
        <end position="154"/>
    </location>
</feature>
<dbReference type="Proteomes" id="UP000076632">
    <property type="component" value="Unassembled WGS sequence"/>
</dbReference>
<evidence type="ECO:0000259" key="6">
    <source>
        <dbReference type="Pfam" id="PF24527"/>
    </source>
</evidence>
<dbReference type="AlphaFoldDB" id="A0A164ZB03"/>
<dbReference type="OMA" id="DRSNCKR"/>
<dbReference type="Pfam" id="PF23664">
    <property type="entry name" value="Ig_Pom152"/>
    <property type="match status" value="2"/>
</dbReference>
<sequence length="1270" mass="142538">MEGTPRLRSAYPTSPVSSWGRVKPNEPATASRDSDHSGSRGTTSKLPVMPQTLKSSEEAHPPLIPFEVIDAPSQRLYVLAAYGGITAWRLYDFWKLMTDEADPLWLFMKWVLVDGAFLYGLPGLRIPWLEWSFSTITVLFILHALLDGLLMFRVPIPLQTWLAAGVKVLYDRELSISENRVKPADILHNASLILGKQIIHILPEGSAVLNPQQQSFCLGSGRNSVSLPIRINQTTPILMELLRFDLDAQHNETIKLSAGQLKTMKRQAEKKRAKNDQHGSLYLDFPVKKTGLYRLQKVVDESKLEVQRRHSDTLVVTCPKAFVRPTGLDKCKGQLSDFSLEVEGTPPLKIKYSRTVNKADRGFSFQSIQPENLVSPLIRQRTGGLLVPVNNVDASWARPHRISVPLNESLSTSGEWLYSIEEVHDACGNIANYTQEREEWESSTKGTHLEQLFRVHEKPKAALDGRDQQHPLRVAKGESAHFPIHLVSPYSTTSESTFTFTYLFTPAEKLQPDGEHSPEASMHEVRIQNGQQLSEIETPGLYSLRSISSQYCSGEVFEPTTFLLLNPPEPDLSITSDNIYDKCAGNPIGLLVDLDLIGTPPFTVLYEIQRTGEKQTQVRFERIDRLRGQIELRPQEAGHYTYHFREISDAVYKGQSLRSKNLVLEQDVKPPASAHFVGGPTRKQACIDEPASFEIRLQGESPWTLDYEVVHGGKRSKQKIKGIETDNFVITTDKLTDGGDYSVTLTSVTDKSGCKIGLAQEAKIQVRHQRPKAAFGQIEGKRGSLMLEGKRMGLPIRLAGEAPWTIKYRNTDSATPEIWEKSLSYSNDIIDITDQGTYEILDVRDAICPGSVDANARFFEVSWIPRPQVNVTETPAIARHGDIYVQNDVCEGDDDAIELLLQGTPPYHVKYDQRLTPQHGPASLTSRDFTAGLGVASIRMETMQPGIYEYKFNELSDYLYDHDPKKYQPLIVRQKVLEKPSAKFTNPGKTYKFCKEAEFGDDIIPITFSGAAPFSAEIRIKHHSNPKPEIINIANINSNHYEFRIPHRLLALGNHVVTVHKVRDSRGCQRITEQDAPYVQVIVADVPSISPLDSQADFCVGERISYTLSGTPPFGIFYNFEGLDRKATSGSTTFRRIAEKPGNFTIYAVTDGMHECKAKTQITRMIHGMPSVKISKGQESVIDIHEGGEAEIIFDFWGTPPFEFTYTRSTNAVKGRKSQVLETKHDISYEHTKVIRASEEGTYEVIAIKDRFCAFSTQRAEGRTGQKLLQ</sequence>
<dbReference type="InterPro" id="IPR056541">
    <property type="entry name" value="Ig-like_POM152"/>
</dbReference>
<evidence type="ECO:0000259" key="2">
    <source>
        <dbReference type="Pfam" id="PF23664"/>
    </source>
</evidence>
<dbReference type="Pfam" id="PF24312">
    <property type="entry name" value="Ig-like_POM152"/>
    <property type="match status" value="3"/>
</dbReference>
<dbReference type="FunCoup" id="A0A164ZB03">
    <property type="interactions" value="82"/>
</dbReference>
<dbReference type="GO" id="GO:0006999">
    <property type="term" value="P:nuclear pore organization"/>
    <property type="evidence" value="ECO:0007669"/>
    <property type="project" value="TreeGrafter"/>
</dbReference>
<dbReference type="GO" id="GO:0006606">
    <property type="term" value="P:protein import into nucleus"/>
    <property type="evidence" value="ECO:0007669"/>
    <property type="project" value="TreeGrafter"/>
</dbReference>
<reference evidence="7 8" key="1">
    <citation type="journal article" date="2016" name="Fungal Biol.">
        <title>The genome of Xylona heveae provides a window into fungal endophytism.</title>
        <authorList>
            <person name="Gazis R."/>
            <person name="Kuo A."/>
            <person name="Riley R."/>
            <person name="LaButti K."/>
            <person name="Lipzen A."/>
            <person name="Lin J."/>
            <person name="Amirebrahimi M."/>
            <person name="Hesse C.N."/>
            <person name="Spatafora J.W."/>
            <person name="Henrissat B."/>
            <person name="Hainaut M."/>
            <person name="Grigoriev I.V."/>
            <person name="Hibbett D.S."/>
        </authorList>
    </citation>
    <scope>NUCLEOTIDE SEQUENCE [LARGE SCALE GENOMIC DNA]</scope>
    <source>
        <strain evidence="7 8">TC161</strain>
    </source>
</reference>
<gene>
    <name evidence="7" type="ORF">L228DRAFT_251752</name>
</gene>
<evidence type="ECO:0000259" key="3">
    <source>
        <dbReference type="Pfam" id="PF24097"/>
    </source>
</evidence>
<feature type="domain" description="Nucleoporin POM152 Ig-like" evidence="4">
    <location>
        <begin position="770"/>
        <end position="856"/>
    </location>
</feature>
<dbReference type="GeneID" id="28898768"/>
<dbReference type="Pfam" id="PF24519">
    <property type="entry name" value="Ig-like_Pom152_1"/>
    <property type="match status" value="1"/>
</dbReference>
<dbReference type="OrthoDB" id="5529162at2759"/>
<feature type="domain" description="Nucleoporin POM152 Ig-like" evidence="4">
    <location>
        <begin position="1170"/>
        <end position="1256"/>
    </location>
</feature>
<dbReference type="RefSeq" id="XP_018184439.1">
    <property type="nucleotide sequence ID" value="XM_018333631.1"/>
</dbReference>
<dbReference type="InterPro" id="IPR056542">
    <property type="entry name" value="Ig-like_POM152_1st"/>
</dbReference>
<keyword evidence="8" id="KW-1185">Reference proteome</keyword>
<dbReference type="GO" id="GO:0070762">
    <property type="term" value="C:nuclear pore transmembrane ring"/>
    <property type="evidence" value="ECO:0007669"/>
    <property type="project" value="TreeGrafter"/>
</dbReference>
<dbReference type="InterPro" id="IPR056540">
    <property type="entry name" value="TMD_POM152"/>
</dbReference>
<dbReference type="Pfam" id="PF24097">
    <property type="entry name" value="TMD_POM152"/>
    <property type="match status" value="1"/>
</dbReference>
<dbReference type="InParanoid" id="A0A164ZB03"/>
<dbReference type="PANTHER" id="PTHR28206">
    <property type="entry name" value="NUCLEOPORIN POM152"/>
    <property type="match status" value="1"/>
</dbReference>
<name>A0A164ZB03_XYLHT</name>
<evidence type="ECO:0000259" key="4">
    <source>
        <dbReference type="Pfam" id="PF24312"/>
    </source>
</evidence>